<dbReference type="GO" id="GO:0048040">
    <property type="term" value="F:UDP-glucuronate decarboxylase activity"/>
    <property type="evidence" value="ECO:0007669"/>
    <property type="project" value="TreeGrafter"/>
</dbReference>
<dbReference type="InterPro" id="IPR044516">
    <property type="entry name" value="UXS-like"/>
</dbReference>
<dbReference type="InterPro" id="IPR036291">
    <property type="entry name" value="NAD(P)-bd_dom_sf"/>
</dbReference>
<gene>
    <name evidence="6" type="ORF">BST42_23630</name>
</gene>
<sequence>MVEADLDRILQAPLPWGRFAGRTVLVAGAAGFLGVYVVETLLRMNESRNLAPVRVLALARRGEALEERFGAHGSRDDLRFLVQDACAPVPRDEPVHFIVHAASPGTPRAFGRDPVGTFAANVFATRELLELRPSDGFLFFSSGEVYGLGNDQVIPTHEDAYGFLDPTQVRSCYGEGKRAGETLCACYAAQQGVPATMVRIFHTYGPGMPLGDGRVFSDFVGDALAGRDLVMRSDGRVSRAFCYLADTVEGCFTVLLKGAAGTAYNVGNDRAELTVLELANLIAELEPERGLQLRRESAAAADPYMPSPIRRGCPDVSRLRGLGWAPRTGPQEGFLRTLKSFR</sequence>
<keyword evidence="2" id="KW-0210">Decarboxylase</keyword>
<dbReference type="Gene3D" id="3.40.50.720">
    <property type="entry name" value="NAD(P)-binding Rossmann-like Domain"/>
    <property type="match status" value="1"/>
</dbReference>
<comment type="caution">
    <text evidence="6">The sequence shown here is derived from an EMBL/GenBank/DDBJ whole genome shotgun (WGS) entry which is preliminary data.</text>
</comment>
<evidence type="ECO:0000256" key="1">
    <source>
        <dbReference type="ARBA" id="ARBA00001911"/>
    </source>
</evidence>
<evidence type="ECO:0000259" key="5">
    <source>
        <dbReference type="Pfam" id="PF01370"/>
    </source>
</evidence>
<feature type="domain" description="NAD-dependent epimerase/dehydratase" evidence="5">
    <location>
        <begin position="24"/>
        <end position="267"/>
    </location>
</feature>
<dbReference type="EMBL" id="MVIH01000015">
    <property type="protein sequence ID" value="ORB49273.1"/>
    <property type="molecule type" value="Genomic_DNA"/>
</dbReference>
<keyword evidence="7" id="KW-1185">Reference proteome</keyword>
<keyword evidence="3" id="KW-0520">NAD</keyword>
<evidence type="ECO:0000256" key="4">
    <source>
        <dbReference type="ARBA" id="ARBA00023239"/>
    </source>
</evidence>
<protein>
    <recommendedName>
        <fullName evidence="5">NAD-dependent epimerase/dehydratase domain-containing protein</fullName>
    </recommendedName>
</protein>
<evidence type="ECO:0000256" key="2">
    <source>
        <dbReference type="ARBA" id="ARBA00022793"/>
    </source>
</evidence>
<proteinExistence type="predicted"/>
<evidence type="ECO:0000313" key="6">
    <source>
        <dbReference type="EMBL" id="ORB49273.1"/>
    </source>
</evidence>
<dbReference type="AlphaFoldDB" id="A0A1X0INS4"/>
<dbReference type="PANTHER" id="PTHR43078">
    <property type="entry name" value="UDP-GLUCURONIC ACID DECARBOXYLASE-RELATED"/>
    <property type="match status" value="1"/>
</dbReference>
<dbReference type="GO" id="GO:0042732">
    <property type="term" value="P:D-xylose metabolic process"/>
    <property type="evidence" value="ECO:0007669"/>
    <property type="project" value="InterPro"/>
</dbReference>
<dbReference type="PANTHER" id="PTHR43078:SF7">
    <property type="entry name" value="UDP-GLUCURONATE DECARBOXYLASE"/>
    <property type="match status" value="1"/>
</dbReference>
<name>A0A1X0INS4_MYCRH</name>
<reference evidence="6 7" key="1">
    <citation type="submission" date="2016-12" db="EMBL/GenBank/DDBJ databases">
        <title>The new phylogeny of genus Mycobacterium.</title>
        <authorList>
            <person name="Tortoli E."/>
            <person name="Trovato A."/>
            <person name="Cirillo D.M."/>
        </authorList>
    </citation>
    <scope>NUCLEOTIDE SEQUENCE [LARGE SCALE GENOMIC DNA]</scope>
    <source>
        <strain evidence="6 7">DSM 44223</strain>
    </source>
</reference>
<dbReference type="SUPFAM" id="SSF51735">
    <property type="entry name" value="NAD(P)-binding Rossmann-fold domains"/>
    <property type="match status" value="1"/>
</dbReference>
<dbReference type="Pfam" id="PF01370">
    <property type="entry name" value="Epimerase"/>
    <property type="match status" value="1"/>
</dbReference>
<dbReference type="Proteomes" id="UP000192534">
    <property type="component" value="Unassembled WGS sequence"/>
</dbReference>
<dbReference type="InterPro" id="IPR001509">
    <property type="entry name" value="Epimerase_deHydtase"/>
</dbReference>
<comment type="cofactor">
    <cofactor evidence="1">
        <name>NAD(+)</name>
        <dbReference type="ChEBI" id="CHEBI:57540"/>
    </cofactor>
</comment>
<dbReference type="GO" id="GO:0070403">
    <property type="term" value="F:NAD+ binding"/>
    <property type="evidence" value="ECO:0007669"/>
    <property type="project" value="InterPro"/>
</dbReference>
<organism evidence="6 7">
    <name type="scientific">Mycolicibacterium rhodesiae</name>
    <name type="common">Mycobacterium rhodesiae</name>
    <dbReference type="NCBI Taxonomy" id="36814"/>
    <lineage>
        <taxon>Bacteria</taxon>
        <taxon>Bacillati</taxon>
        <taxon>Actinomycetota</taxon>
        <taxon>Actinomycetes</taxon>
        <taxon>Mycobacteriales</taxon>
        <taxon>Mycobacteriaceae</taxon>
        <taxon>Mycolicibacterium</taxon>
    </lineage>
</organism>
<keyword evidence="4" id="KW-0456">Lyase</keyword>
<evidence type="ECO:0000256" key="3">
    <source>
        <dbReference type="ARBA" id="ARBA00023027"/>
    </source>
</evidence>
<accession>A0A1X0INS4</accession>
<dbReference type="GO" id="GO:0005737">
    <property type="term" value="C:cytoplasm"/>
    <property type="evidence" value="ECO:0007669"/>
    <property type="project" value="TreeGrafter"/>
</dbReference>
<evidence type="ECO:0000313" key="7">
    <source>
        <dbReference type="Proteomes" id="UP000192534"/>
    </source>
</evidence>